<comment type="caution">
    <text evidence="5">The sequence shown here is derived from an EMBL/GenBank/DDBJ whole genome shotgun (WGS) entry which is preliminary data.</text>
</comment>
<sequence>MANLASEPPGRLAAHFINRYATLCELYRHSHGNNIFRSRAQQSDGWDFLWETNENELWDRGMPSPALIDFIESKQDVLQAPAERRLCALVPGCGRGYDVVMLALHGFDVYGLEISAKGAQMARDYASKELVEPQEYNFGSKEWPKGQPGRVRIIAADFFVRDWEQILAEDGVNGFDLIYDYTFLCALLPEMRKDWACRMRELVAPNGVLVCLEFPMYKDLKALGPPWGLNGVHWKILAAGKDGIIEEAEEETGAENGPFKRALYFKPPRSYEAGRGTDMVSVWKPQ</sequence>
<dbReference type="SUPFAM" id="SSF53335">
    <property type="entry name" value="S-adenosyl-L-methionine-dependent methyltransferases"/>
    <property type="match status" value="1"/>
</dbReference>
<evidence type="ECO:0000256" key="4">
    <source>
        <dbReference type="ARBA" id="ARBA00022691"/>
    </source>
</evidence>
<keyword evidence="4" id="KW-0949">S-adenosyl-L-methionine</keyword>
<dbReference type="InterPro" id="IPR029063">
    <property type="entry name" value="SAM-dependent_MTases_sf"/>
</dbReference>
<name>A0A5C6GJG4_METRR</name>
<dbReference type="AlphaFoldDB" id="A0A5C6GJG4"/>
<organism evidence="5 6">
    <name type="scientific">Metarhizium rileyi (strain RCEF 4871)</name>
    <name type="common">Nomuraea rileyi</name>
    <dbReference type="NCBI Taxonomy" id="1649241"/>
    <lineage>
        <taxon>Eukaryota</taxon>
        <taxon>Fungi</taxon>
        <taxon>Dikarya</taxon>
        <taxon>Ascomycota</taxon>
        <taxon>Pezizomycotina</taxon>
        <taxon>Sordariomycetes</taxon>
        <taxon>Hypocreomycetidae</taxon>
        <taxon>Hypocreales</taxon>
        <taxon>Clavicipitaceae</taxon>
        <taxon>Metarhizium</taxon>
    </lineage>
</organism>
<dbReference type="GO" id="GO:0008757">
    <property type="term" value="F:S-adenosylmethionine-dependent methyltransferase activity"/>
    <property type="evidence" value="ECO:0007669"/>
    <property type="project" value="InterPro"/>
</dbReference>
<dbReference type="PANTHER" id="PTHR32183:SF6">
    <property type="entry name" value="CYSTEINE SULFINATE DESULFINASE_CYSTEINE DESULFURASE AND RELATED ENZYMES"/>
    <property type="match status" value="1"/>
</dbReference>
<gene>
    <name evidence="5" type="ORF">ED733_006146</name>
</gene>
<dbReference type="CDD" id="cd02440">
    <property type="entry name" value="AdoMet_MTases"/>
    <property type="match status" value="1"/>
</dbReference>
<dbReference type="InterPro" id="IPR008854">
    <property type="entry name" value="TPMT"/>
</dbReference>
<evidence type="ECO:0008006" key="7">
    <source>
        <dbReference type="Google" id="ProtNLM"/>
    </source>
</evidence>
<dbReference type="Gene3D" id="3.40.50.150">
    <property type="entry name" value="Vaccinia Virus protein VP39"/>
    <property type="match status" value="1"/>
</dbReference>
<evidence type="ECO:0000256" key="3">
    <source>
        <dbReference type="ARBA" id="ARBA00022679"/>
    </source>
</evidence>
<keyword evidence="2" id="KW-0489">Methyltransferase</keyword>
<evidence type="ECO:0000256" key="2">
    <source>
        <dbReference type="ARBA" id="ARBA00022603"/>
    </source>
</evidence>
<dbReference type="EMBL" id="SBHS01000005">
    <property type="protein sequence ID" value="TWU76346.1"/>
    <property type="molecule type" value="Genomic_DNA"/>
</dbReference>
<dbReference type="PANTHER" id="PTHR32183">
    <property type="match status" value="1"/>
</dbReference>
<proteinExistence type="predicted"/>
<keyword evidence="3" id="KW-0808">Transferase</keyword>
<evidence type="ECO:0000313" key="5">
    <source>
        <dbReference type="EMBL" id="TWU76346.1"/>
    </source>
</evidence>
<dbReference type="PROSITE" id="PS51585">
    <property type="entry name" value="SAM_MT_TPMT"/>
    <property type="match status" value="1"/>
</dbReference>
<protein>
    <recommendedName>
        <fullName evidence="7">S-adenosyl-L-methionine-dependent methyltransferase</fullName>
    </recommendedName>
</protein>
<evidence type="ECO:0000256" key="1">
    <source>
        <dbReference type="ARBA" id="ARBA00022553"/>
    </source>
</evidence>
<keyword evidence="1" id="KW-0597">Phosphoprotein</keyword>
<dbReference type="Pfam" id="PF05724">
    <property type="entry name" value="TPMT"/>
    <property type="match status" value="1"/>
</dbReference>
<dbReference type="GO" id="GO:0032259">
    <property type="term" value="P:methylation"/>
    <property type="evidence" value="ECO:0007669"/>
    <property type="project" value="UniProtKB-KW"/>
</dbReference>
<evidence type="ECO:0000313" key="6">
    <source>
        <dbReference type="Proteomes" id="UP000317257"/>
    </source>
</evidence>
<accession>A0A5C6GJG4</accession>
<reference evidence="6" key="1">
    <citation type="submission" date="2018-12" db="EMBL/GenBank/DDBJ databases">
        <title>The complete genome of Metarhizium rileyi, a key fungal pathogen of Lepidoptera.</title>
        <authorList>
            <person name="Binneck E."/>
            <person name="Lastra C.C.L."/>
            <person name="Sosa-Gomez D.R."/>
        </authorList>
    </citation>
    <scope>NUCLEOTIDE SEQUENCE [LARGE SCALE GENOMIC DNA]</scope>
    <source>
        <strain evidence="6">Cep018-CH2</strain>
    </source>
</reference>
<dbReference type="Proteomes" id="UP000317257">
    <property type="component" value="Unassembled WGS sequence"/>
</dbReference>